<organism evidence="1 3">
    <name type="scientific">Tagetes erecta</name>
    <name type="common">African marigold</name>
    <dbReference type="NCBI Taxonomy" id="13708"/>
    <lineage>
        <taxon>Eukaryota</taxon>
        <taxon>Viridiplantae</taxon>
        <taxon>Streptophyta</taxon>
        <taxon>Embryophyta</taxon>
        <taxon>Tracheophyta</taxon>
        <taxon>Spermatophyta</taxon>
        <taxon>Magnoliopsida</taxon>
        <taxon>eudicotyledons</taxon>
        <taxon>Gunneridae</taxon>
        <taxon>Pentapetalae</taxon>
        <taxon>asterids</taxon>
        <taxon>campanulids</taxon>
        <taxon>Asterales</taxon>
        <taxon>Asteraceae</taxon>
        <taxon>Asteroideae</taxon>
        <taxon>Heliantheae alliance</taxon>
        <taxon>Tageteae</taxon>
        <taxon>Tagetes</taxon>
    </lineage>
</organism>
<name>A0AAD8JW12_TARER</name>
<proteinExistence type="predicted"/>
<protein>
    <submittedName>
        <fullName evidence="1">Uncharacterized protein</fullName>
    </submittedName>
</protein>
<keyword evidence="3" id="KW-1185">Reference proteome</keyword>
<evidence type="ECO:0000313" key="2">
    <source>
        <dbReference type="EMBL" id="KAK1408599.1"/>
    </source>
</evidence>
<evidence type="ECO:0000313" key="3">
    <source>
        <dbReference type="Proteomes" id="UP001229421"/>
    </source>
</evidence>
<dbReference type="AlphaFoldDB" id="A0AAD8JW12"/>
<evidence type="ECO:0000313" key="1">
    <source>
        <dbReference type="EMBL" id="KAK1408595.1"/>
    </source>
</evidence>
<comment type="caution">
    <text evidence="1">The sequence shown here is derived from an EMBL/GenBank/DDBJ whole genome shotgun (WGS) entry which is preliminary data.</text>
</comment>
<sequence>MARKWQLFTLLVREEQILMQPERVEQPGRVKQIDPLERPSPFKNGWFEVELVIPPVFEGCTEVLHPSEQIKARICIGRLFIMMKSLKSFITLVKCIEMNPFVGEPHVLLSQFYMSTGRFEESEREGELDLGLLLEWGCCWDKRVGGGLV</sequence>
<dbReference type="EMBL" id="JAUHHV010000011">
    <property type="protein sequence ID" value="KAK1408599.1"/>
    <property type="molecule type" value="Genomic_DNA"/>
</dbReference>
<dbReference type="EMBL" id="JAUHHV010000011">
    <property type="protein sequence ID" value="KAK1408595.1"/>
    <property type="molecule type" value="Genomic_DNA"/>
</dbReference>
<dbReference type="PANTHER" id="PTHR37391">
    <property type="entry name" value="E3 UBIQUITIN-PROTEIN LIGASE"/>
    <property type="match status" value="1"/>
</dbReference>
<dbReference type="PANTHER" id="PTHR37391:SF11">
    <property type="entry name" value="TETRATRICOPEPTIDE-LIKE HELICAL DOMAIN-CONTAINING PROTEIN"/>
    <property type="match status" value="1"/>
</dbReference>
<gene>
    <name evidence="1" type="ORF">QVD17_40508</name>
    <name evidence="2" type="ORF">QVD17_40515</name>
</gene>
<accession>A0AAD8JW12</accession>
<reference evidence="1" key="1">
    <citation type="journal article" date="2023" name="bioRxiv">
        <title>Improved chromosome-level genome assembly for marigold (Tagetes erecta).</title>
        <authorList>
            <person name="Jiang F."/>
            <person name="Yuan L."/>
            <person name="Wang S."/>
            <person name="Wang H."/>
            <person name="Xu D."/>
            <person name="Wang A."/>
            <person name="Fan W."/>
        </authorList>
    </citation>
    <scope>NUCLEOTIDE SEQUENCE</scope>
    <source>
        <strain evidence="1">WSJ</strain>
        <tissue evidence="1">Leaf</tissue>
    </source>
</reference>
<dbReference type="Proteomes" id="UP001229421">
    <property type="component" value="Unassembled WGS sequence"/>
</dbReference>